<proteinExistence type="predicted"/>
<dbReference type="EMBL" id="GL732662">
    <property type="protein sequence ID" value="EFX68073.1"/>
    <property type="molecule type" value="Genomic_DNA"/>
</dbReference>
<accession>E9HJF2</accession>
<evidence type="ECO:0000313" key="1">
    <source>
        <dbReference type="EMBL" id="EFX68073.1"/>
    </source>
</evidence>
<gene>
    <name evidence="1" type="ORF">DAPPUDRAFT_330383</name>
</gene>
<reference evidence="1 2" key="1">
    <citation type="journal article" date="2011" name="Science">
        <title>The ecoresponsive genome of Daphnia pulex.</title>
        <authorList>
            <person name="Colbourne J.K."/>
            <person name="Pfrender M.E."/>
            <person name="Gilbert D."/>
            <person name="Thomas W.K."/>
            <person name="Tucker A."/>
            <person name="Oakley T.H."/>
            <person name="Tokishita S."/>
            <person name="Aerts A."/>
            <person name="Arnold G.J."/>
            <person name="Basu M.K."/>
            <person name="Bauer D.J."/>
            <person name="Caceres C.E."/>
            <person name="Carmel L."/>
            <person name="Casola C."/>
            <person name="Choi J.H."/>
            <person name="Detter J.C."/>
            <person name="Dong Q."/>
            <person name="Dusheyko S."/>
            <person name="Eads B.D."/>
            <person name="Frohlich T."/>
            <person name="Geiler-Samerotte K.A."/>
            <person name="Gerlach D."/>
            <person name="Hatcher P."/>
            <person name="Jogdeo S."/>
            <person name="Krijgsveld J."/>
            <person name="Kriventseva E.V."/>
            <person name="Kultz D."/>
            <person name="Laforsch C."/>
            <person name="Lindquist E."/>
            <person name="Lopez J."/>
            <person name="Manak J.R."/>
            <person name="Muller J."/>
            <person name="Pangilinan J."/>
            <person name="Patwardhan R.P."/>
            <person name="Pitluck S."/>
            <person name="Pritham E.J."/>
            <person name="Rechtsteiner A."/>
            <person name="Rho M."/>
            <person name="Rogozin I.B."/>
            <person name="Sakarya O."/>
            <person name="Salamov A."/>
            <person name="Schaack S."/>
            <person name="Shapiro H."/>
            <person name="Shiga Y."/>
            <person name="Skalitzky C."/>
            <person name="Smith Z."/>
            <person name="Souvorov A."/>
            <person name="Sung W."/>
            <person name="Tang Z."/>
            <person name="Tsuchiya D."/>
            <person name="Tu H."/>
            <person name="Vos H."/>
            <person name="Wang M."/>
            <person name="Wolf Y.I."/>
            <person name="Yamagata H."/>
            <person name="Yamada T."/>
            <person name="Ye Y."/>
            <person name="Shaw J.R."/>
            <person name="Andrews J."/>
            <person name="Crease T.J."/>
            <person name="Tang H."/>
            <person name="Lucas S.M."/>
            <person name="Robertson H.M."/>
            <person name="Bork P."/>
            <person name="Koonin E.V."/>
            <person name="Zdobnov E.M."/>
            <person name="Grigoriev I.V."/>
            <person name="Lynch M."/>
            <person name="Boore J.L."/>
        </authorList>
    </citation>
    <scope>NUCLEOTIDE SEQUENCE [LARGE SCALE GENOMIC DNA]</scope>
</reference>
<dbReference type="InterPro" id="IPR002110">
    <property type="entry name" value="Ankyrin_rpt"/>
</dbReference>
<evidence type="ECO:0000313" key="2">
    <source>
        <dbReference type="Proteomes" id="UP000000305"/>
    </source>
</evidence>
<keyword evidence="2" id="KW-1185">Reference proteome</keyword>
<sequence>MAASVPAGRIKQDSDMETIRYLLEDGQDISAMTWGEDETNALHVAAANECNDAGSHRHHSRNWENSEGYLFITQLKDPTLLQSIMLVV</sequence>
<name>E9HJF2_DAPPU</name>
<dbReference type="PhylomeDB" id="E9HJF2"/>
<protein>
    <submittedName>
        <fullName evidence="1">Uncharacterized protein</fullName>
    </submittedName>
</protein>
<dbReference type="KEGG" id="dpx:DAPPUDRAFT_330383"/>
<dbReference type="Proteomes" id="UP000000305">
    <property type="component" value="Unassembled WGS sequence"/>
</dbReference>
<dbReference type="AlphaFoldDB" id="E9HJF2"/>
<dbReference type="Pfam" id="PF13637">
    <property type="entry name" value="Ank_4"/>
    <property type="match status" value="1"/>
</dbReference>
<dbReference type="InParanoid" id="E9HJF2"/>
<organism evidence="1 2">
    <name type="scientific">Daphnia pulex</name>
    <name type="common">Water flea</name>
    <dbReference type="NCBI Taxonomy" id="6669"/>
    <lineage>
        <taxon>Eukaryota</taxon>
        <taxon>Metazoa</taxon>
        <taxon>Ecdysozoa</taxon>
        <taxon>Arthropoda</taxon>
        <taxon>Crustacea</taxon>
        <taxon>Branchiopoda</taxon>
        <taxon>Diplostraca</taxon>
        <taxon>Cladocera</taxon>
        <taxon>Anomopoda</taxon>
        <taxon>Daphniidae</taxon>
        <taxon>Daphnia</taxon>
    </lineage>
</organism>
<dbReference type="HOGENOM" id="CLU_2471319_0_0_1"/>